<evidence type="ECO:0000313" key="2">
    <source>
        <dbReference type="EMBL" id="MBB5156505.1"/>
    </source>
</evidence>
<name>A0A840QDH6_9PSEU</name>
<dbReference type="Proteomes" id="UP000584374">
    <property type="component" value="Unassembled WGS sequence"/>
</dbReference>
<organism evidence="2 3">
    <name type="scientific">Saccharopolyspora phatthalungensis</name>
    <dbReference type="NCBI Taxonomy" id="664693"/>
    <lineage>
        <taxon>Bacteria</taxon>
        <taxon>Bacillati</taxon>
        <taxon>Actinomycetota</taxon>
        <taxon>Actinomycetes</taxon>
        <taxon>Pseudonocardiales</taxon>
        <taxon>Pseudonocardiaceae</taxon>
        <taxon>Saccharopolyspora</taxon>
    </lineage>
</organism>
<dbReference type="AlphaFoldDB" id="A0A840QDH6"/>
<gene>
    <name evidence="2" type="ORF">BJ970_004039</name>
</gene>
<feature type="region of interest" description="Disordered" evidence="1">
    <location>
        <begin position="1"/>
        <end position="40"/>
    </location>
</feature>
<evidence type="ECO:0000256" key="1">
    <source>
        <dbReference type="SAM" id="MobiDB-lite"/>
    </source>
</evidence>
<evidence type="ECO:0000313" key="3">
    <source>
        <dbReference type="Proteomes" id="UP000584374"/>
    </source>
</evidence>
<protein>
    <submittedName>
        <fullName evidence="2">Uncharacterized protein</fullName>
    </submittedName>
</protein>
<dbReference type="RefSeq" id="WP_184727637.1">
    <property type="nucleotide sequence ID" value="NZ_JACHIW010000001.1"/>
</dbReference>
<keyword evidence="3" id="KW-1185">Reference proteome</keyword>
<accession>A0A840QDH6</accession>
<proteinExistence type="predicted"/>
<reference evidence="2 3" key="1">
    <citation type="submission" date="2020-08" db="EMBL/GenBank/DDBJ databases">
        <title>Sequencing the genomes of 1000 actinobacteria strains.</title>
        <authorList>
            <person name="Klenk H.-P."/>
        </authorList>
    </citation>
    <scope>NUCLEOTIDE SEQUENCE [LARGE SCALE GENOMIC DNA]</scope>
    <source>
        <strain evidence="2 3">DSM 45584</strain>
    </source>
</reference>
<sequence length="326" mass="34294">MDEGAARTPSGAQGFPHLPEFGEQVPDQGSDPQSVLEEFAGGGQVVGTAADPAGDRVSWEFDPAVESALDSMDVAGWSWGDVAGVGSDLLGFPVGVAGFVAGGMGSTAEGGAELSVGPGGVAVGSVPEAVDAAEGLESAELLREAARVEARRARDAGEDYSGAALGKRFGKGKGWGQQRLAEIKDEGGATRSDLQEREQERLREAGRLEARRARDAGELYTGAVLGAKFGKSRSWGKARLAEIRDEVGGVGRAMRATEREWAWEREREAARVEARRARDAGEPYTGASLGKKFGKSMEWGSKRLTEIRNEGGAGYSILRGQGEQQL</sequence>
<dbReference type="EMBL" id="JACHIW010000001">
    <property type="protein sequence ID" value="MBB5156505.1"/>
    <property type="molecule type" value="Genomic_DNA"/>
</dbReference>
<comment type="caution">
    <text evidence="2">The sequence shown here is derived from an EMBL/GenBank/DDBJ whole genome shotgun (WGS) entry which is preliminary data.</text>
</comment>